<evidence type="ECO:0000313" key="2">
    <source>
        <dbReference type="Proteomes" id="UP000008549"/>
    </source>
</evidence>
<dbReference type="EMBL" id="HE601531">
    <property type="protein sequence ID" value="CAS00923.1"/>
    <property type="molecule type" value="Genomic_DNA"/>
</dbReference>
<dbReference type="HOGENOM" id="CLU_3052322_0_0_1"/>
<dbReference type="InParanoid" id="B6ILZ3"/>
<dbReference type="CTD" id="68918401"/>
<dbReference type="GeneID" id="68918401"/>
<proteinExistence type="predicted"/>
<protein>
    <submittedName>
        <fullName evidence="1">Protein CBG26937</fullName>
    </submittedName>
</protein>
<organism evidence="1 2">
    <name type="scientific">Caenorhabditis briggsae</name>
    <dbReference type="NCBI Taxonomy" id="6238"/>
    <lineage>
        <taxon>Eukaryota</taxon>
        <taxon>Metazoa</taxon>
        <taxon>Ecdysozoa</taxon>
        <taxon>Nematoda</taxon>
        <taxon>Chromadorea</taxon>
        <taxon>Rhabditida</taxon>
        <taxon>Rhabditina</taxon>
        <taxon>Rhabditomorpha</taxon>
        <taxon>Rhabditoidea</taxon>
        <taxon>Rhabditidae</taxon>
        <taxon>Peloderinae</taxon>
        <taxon>Caenorhabditis</taxon>
    </lineage>
</organism>
<dbReference type="Proteomes" id="UP000008549">
    <property type="component" value="Unassembled WGS sequence"/>
</dbReference>
<reference evidence="1 2" key="1">
    <citation type="journal article" date="2003" name="PLoS Biol.">
        <title>The genome sequence of Caenorhabditis briggsae: a platform for comparative genomics.</title>
        <authorList>
            <person name="Stein L.D."/>
            <person name="Bao Z."/>
            <person name="Blasiar D."/>
            <person name="Blumenthal T."/>
            <person name="Brent M.R."/>
            <person name="Chen N."/>
            <person name="Chinwalla A."/>
            <person name="Clarke L."/>
            <person name="Clee C."/>
            <person name="Coghlan A."/>
            <person name="Coulson A."/>
            <person name="D'Eustachio P."/>
            <person name="Fitch D.H."/>
            <person name="Fulton L.A."/>
            <person name="Fulton R.E."/>
            <person name="Griffiths-Jones S."/>
            <person name="Harris T.W."/>
            <person name="Hillier L.W."/>
            <person name="Kamath R."/>
            <person name="Kuwabara P.E."/>
            <person name="Mardis E.R."/>
            <person name="Marra M.A."/>
            <person name="Miner T.L."/>
            <person name="Minx P."/>
            <person name="Mullikin J.C."/>
            <person name="Plumb R.W."/>
            <person name="Rogers J."/>
            <person name="Schein J.E."/>
            <person name="Sohrmann M."/>
            <person name="Spieth J."/>
            <person name="Stajich J.E."/>
            <person name="Wei C."/>
            <person name="Willey D."/>
            <person name="Wilson R.K."/>
            <person name="Durbin R."/>
            <person name="Waterston R.H."/>
        </authorList>
    </citation>
    <scope>NUCLEOTIDE SEQUENCE [LARGE SCALE GENOMIC DNA]</scope>
    <source>
        <strain evidence="1 2">AF16</strain>
    </source>
</reference>
<reference evidence="1 2" key="2">
    <citation type="journal article" date="2011" name="PLoS Genet.">
        <title>Caenorhabditis briggsae recombinant inbred line genotypes reveal inter-strain incompatibility and the evolution of recombination.</title>
        <authorList>
            <person name="Ross J.A."/>
            <person name="Koboldt D.C."/>
            <person name="Staisch J.E."/>
            <person name="Chamberlin H.M."/>
            <person name="Gupta B.P."/>
            <person name="Miller R.D."/>
            <person name="Baird S.E."/>
            <person name="Haag E.S."/>
        </authorList>
    </citation>
    <scope>NUCLEOTIDE SEQUENCE [LARGE SCALE GENOMIC DNA]</scope>
    <source>
        <strain evidence="1 2">AF16</strain>
    </source>
</reference>
<sequence length="54" mass="6335">MHKKKSPVPPPLRFSNCFLKSADRKSQKIQKLKSECFFLFFETFPSKTNKKDIG</sequence>
<evidence type="ECO:0000313" key="1">
    <source>
        <dbReference type="EMBL" id="CAS00923.1"/>
    </source>
</evidence>
<dbReference type="RefSeq" id="XP_045100481.1">
    <property type="nucleotide sequence ID" value="XM_045236728.1"/>
</dbReference>
<dbReference type="AlphaFoldDB" id="B6ILZ3"/>
<gene>
    <name evidence="1" type="ORF">CBG26937</name>
    <name evidence="1" type="ORF">CBG_26937</name>
</gene>
<name>B6ILZ3_CAEBR</name>
<dbReference type="KEGG" id="cbr:CBG_26937"/>
<accession>B6ILZ3</accession>
<keyword evidence="2" id="KW-1185">Reference proteome</keyword>